<dbReference type="AlphaFoldDB" id="A0A518DTM9"/>
<protein>
    <recommendedName>
        <fullName evidence="3">Helix-turn-helix domain protein</fullName>
    </recommendedName>
</protein>
<evidence type="ECO:0008006" key="3">
    <source>
        <dbReference type="Google" id="ProtNLM"/>
    </source>
</evidence>
<evidence type="ECO:0000313" key="2">
    <source>
        <dbReference type="Proteomes" id="UP000317648"/>
    </source>
</evidence>
<organism evidence="1 2">
    <name type="scientific">Lignipirellula cremea</name>
    <dbReference type="NCBI Taxonomy" id="2528010"/>
    <lineage>
        <taxon>Bacteria</taxon>
        <taxon>Pseudomonadati</taxon>
        <taxon>Planctomycetota</taxon>
        <taxon>Planctomycetia</taxon>
        <taxon>Pirellulales</taxon>
        <taxon>Pirellulaceae</taxon>
        <taxon>Lignipirellula</taxon>
    </lineage>
</organism>
<evidence type="ECO:0000313" key="1">
    <source>
        <dbReference type="EMBL" id="QDU95187.1"/>
    </source>
</evidence>
<dbReference type="Proteomes" id="UP000317648">
    <property type="component" value="Chromosome"/>
</dbReference>
<proteinExistence type="predicted"/>
<gene>
    <name evidence="1" type="ORF">Pla8534_29990</name>
</gene>
<accession>A0A518DTM9</accession>
<dbReference type="EMBL" id="CP036433">
    <property type="protein sequence ID" value="QDU95187.1"/>
    <property type="molecule type" value="Genomic_DNA"/>
</dbReference>
<sequence length="65" mass="7053">MDELLSLSRLARRLGVTQQWLRSQADAGNLPCLIAGKRYLFSLAAVETALAAKAAETRQGGHDEL</sequence>
<name>A0A518DTM9_9BACT</name>
<dbReference type="SUPFAM" id="SSF46955">
    <property type="entry name" value="Putative DNA-binding domain"/>
    <property type="match status" value="1"/>
</dbReference>
<dbReference type="KEGG" id="lcre:Pla8534_29990"/>
<keyword evidence="2" id="KW-1185">Reference proteome</keyword>
<reference evidence="1 2" key="1">
    <citation type="submission" date="2019-02" db="EMBL/GenBank/DDBJ databases">
        <title>Deep-cultivation of Planctomycetes and their phenomic and genomic characterization uncovers novel biology.</title>
        <authorList>
            <person name="Wiegand S."/>
            <person name="Jogler M."/>
            <person name="Boedeker C."/>
            <person name="Pinto D."/>
            <person name="Vollmers J."/>
            <person name="Rivas-Marin E."/>
            <person name="Kohn T."/>
            <person name="Peeters S.H."/>
            <person name="Heuer A."/>
            <person name="Rast P."/>
            <person name="Oberbeckmann S."/>
            <person name="Bunk B."/>
            <person name="Jeske O."/>
            <person name="Meyerdierks A."/>
            <person name="Storesund J.E."/>
            <person name="Kallscheuer N."/>
            <person name="Luecker S."/>
            <person name="Lage O.M."/>
            <person name="Pohl T."/>
            <person name="Merkel B.J."/>
            <person name="Hornburger P."/>
            <person name="Mueller R.-W."/>
            <person name="Bruemmer F."/>
            <person name="Labrenz M."/>
            <person name="Spormann A.M."/>
            <person name="Op den Camp H."/>
            <person name="Overmann J."/>
            <person name="Amann R."/>
            <person name="Jetten M.S.M."/>
            <person name="Mascher T."/>
            <person name="Medema M.H."/>
            <person name="Devos D.P."/>
            <person name="Kaster A.-K."/>
            <person name="Ovreas L."/>
            <person name="Rohde M."/>
            <person name="Galperin M.Y."/>
            <person name="Jogler C."/>
        </authorList>
    </citation>
    <scope>NUCLEOTIDE SEQUENCE [LARGE SCALE GENOMIC DNA]</scope>
    <source>
        <strain evidence="1 2">Pla85_3_4</strain>
    </source>
</reference>
<dbReference type="InterPro" id="IPR009061">
    <property type="entry name" value="DNA-bd_dom_put_sf"/>
</dbReference>